<sequence>MPVEKTMEIYRRCTNRLAKSLKSLKNVGLSTLEESNKFSEKSNPRAQSDHRPDSGPAQTPSSSSRPSPAKKKKGPLSPIAIGVSLRQRKLLVGRASSNQKVTRNGPKFQQGLSPGQTQVLSDIEKA</sequence>
<feature type="region of interest" description="Disordered" evidence="1">
    <location>
        <begin position="21"/>
        <end position="126"/>
    </location>
</feature>
<feature type="compositionally biased region" description="Basic and acidic residues" evidence="1">
    <location>
        <begin position="34"/>
        <end position="53"/>
    </location>
</feature>
<dbReference type="EMBL" id="QGKX02001621">
    <property type="protein sequence ID" value="KAF3500150.1"/>
    <property type="molecule type" value="Genomic_DNA"/>
</dbReference>
<evidence type="ECO:0000313" key="3">
    <source>
        <dbReference type="Proteomes" id="UP000712600"/>
    </source>
</evidence>
<feature type="compositionally biased region" description="Polar residues" evidence="1">
    <location>
        <begin position="110"/>
        <end position="120"/>
    </location>
</feature>
<accession>A0A8S9N7P6</accession>
<dbReference type="AlphaFoldDB" id="A0A8S9N7P6"/>
<organism evidence="2 3">
    <name type="scientific">Brassica cretica</name>
    <name type="common">Mustard</name>
    <dbReference type="NCBI Taxonomy" id="69181"/>
    <lineage>
        <taxon>Eukaryota</taxon>
        <taxon>Viridiplantae</taxon>
        <taxon>Streptophyta</taxon>
        <taxon>Embryophyta</taxon>
        <taxon>Tracheophyta</taxon>
        <taxon>Spermatophyta</taxon>
        <taxon>Magnoliopsida</taxon>
        <taxon>eudicotyledons</taxon>
        <taxon>Gunneridae</taxon>
        <taxon>Pentapetalae</taxon>
        <taxon>rosids</taxon>
        <taxon>malvids</taxon>
        <taxon>Brassicales</taxon>
        <taxon>Brassicaceae</taxon>
        <taxon>Brassiceae</taxon>
        <taxon>Brassica</taxon>
    </lineage>
</organism>
<name>A0A8S9N7P6_BRACR</name>
<gene>
    <name evidence="2" type="ORF">F2Q69_00044645</name>
</gene>
<comment type="caution">
    <text evidence="2">The sequence shown here is derived from an EMBL/GenBank/DDBJ whole genome shotgun (WGS) entry which is preliminary data.</text>
</comment>
<evidence type="ECO:0000256" key="1">
    <source>
        <dbReference type="SAM" id="MobiDB-lite"/>
    </source>
</evidence>
<protein>
    <submittedName>
        <fullName evidence="2">Uncharacterized protein</fullName>
    </submittedName>
</protein>
<proteinExistence type="predicted"/>
<evidence type="ECO:0000313" key="2">
    <source>
        <dbReference type="EMBL" id="KAF3500150.1"/>
    </source>
</evidence>
<dbReference type="Proteomes" id="UP000712600">
    <property type="component" value="Unassembled WGS sequence"/>
</dbReference>
<reference evidence="2" key="1">
    <citation type="submission" date="2019-12" db="EMBL/GenBank/DDBJ databases">
        <title>Genome sequencing and annotation of Brassica cretica.</title>
        <authorList>
            <person name="Studholme D.J."/>
            <person name="Sarris P."/>
        </authorList>
    </citation>
    <scope>NUCLEOTIDE SEQUENCE</scope>
    <source>
        <strain evidence="2">PFS-109/04</strain>
        <tissue evidence="2">Leaf</tissue>
    </source>
</reference>